<feature type="compositionally biased region" description="Low complexity" evidence="1">
    <location>
        <begin position="102"/>
        <end position="116"/>
    </location>
</feature>
<keyword evidence="2" id="KW-0812">Transmembrane</keyword>
<accession>A0ABS6UT71</accession>
<dbReference type="Pfam" id="PF26056">
    <property type="entry name" value="DUF8017"/>
    <property type="match status" value="1"/>
</dbReference>
<name>A0ABS6UT71_9PSEU</name>
<evidence type="ECO:0000256" key="1">
    <source>
        <dbReference type="SAM" id="MobiDB-lite"/>
    </source>
</evidence>
<keyword evidence="2" id="KW-1133">Transmembrane helix</keyword>
<gene>
    <name evidence="4" type="ORF">I4I81_14480</name>
</gene>
<comment type="caution">
    <text evidence="4">The sequence shown here is derived from an EMBL/GenBank/DDBJ whole genome shotgun (WGS) entry which is preliminary data.</text>
</comment>
<dbReference type="Proteomes" id="UP000694287">
    <property type="component" value="Unassembled WGS sequence"/>
</dbReference>
<feature type="transmembrane region" description="Helical" evidence="2">
    <location>
        <begin position="215"/>
        <end position="237"/>
    </location>
</feature>
<feature type="region of interest" description="Disordered" evidence="1">
    <location>
        <begin position="1"/>
        <end position="182"/>
    </location>
</feature>
<evidence type="ECO:0000259" key="3">
    <source>
        <dbReference type="Pfam" id="PF26056"/>
    </source>
</evidence>
<keyword evidence="5" id="KW-1185">Reference proteome</keyword>
<proteinExistence type="predicted"/>
<keyword evidence="2" id="KW-0472">Membrane</keyword>
<feature type="compositionally biased region" description="Pro residues" evidence="1">
    <location>
        <begin position="124"/>
        <end position="135"/>
    </location>
</feature>
<evidence type="ECO:0000313" key="5">
    <source>
        <dbReference type="Proteomes" id="UP000694287"/>
    </source>
</evidence>
<evidence type="ECO:0000313" key="4">
    <source>
        <dbReference type="EMBL" id="MBW0135456.1"/>
    </source>
</evidence>
<feature type="domain" description="DUF8017" evidence="3">
    <location>
        <begin position="256"/>
        <end position="426"/>
    </location>
</feature>
<dbReference type="EMBL" id="JADQDK010000001">
    <property type="protein sequence ID" value="MBW0135456.1"/>
    <property type="molecule type" value="Genomic_DNA"/>
</dbReference>
<sequence length="429" mass="43139">MTTPQGGSPDDGPDATDDRAAAPDPDVTSFATPPKDPPFPAPGRGWSEEGAPVDPAPAGPAAGRPHPADPTLAGGWSPTGAPDRAASPWSNPAVRNPGPHYPAQQNPAQQNPAAAPETRLGWSAPPPPPGGPPGWGPEQQWGPGPAPGAPPQPGWPTGRQPGAPAWGSDRPGWDTGQQAWGPPTQVGAPWAPGQQVWGGPGWGPPAPPPPRRGRLVTLIAVGVFLLAALGVGGYFLIDLTSSGGATVPADFRRITTSTLTYAVPPDWSDSPDAGSVLGAPLEGRADAPGYLCGENQYFRGIIASSFVPGERPADAVATAFARETGSSYYRSSDGGTPDVQVSAPRPFEAGGVPGQLVEATSRTPTDDGCLATAGTVLLLALPTTGPDGSPGTAVLIVNGDTAGGPADAPPLADRATLDAVLASARLPTI</sequence>
<feature type="compositionally biased region" description="Pro residues" evidence="1">
    <location>
        <begin position="144"/>
        <end position="154"/>
    </location>
</feature>
<dbReference type="InterPro" id="IPR058330">
    <property type="entry name" value="DUF8017"/>
</dbReference>
<evidence type="ECO:0000256" key="2">
    <source>
        <dbReference type="SAM" id="Phobius"/>
    </source>
</evidence>
<reference evidence="4 5" key="1">
    <citation type="submission" date="2020-11" db="EMBL/GenBank/DDBJ databases">
        <title>Pseudonocardia abyssalis sp. nov. and Pseudonocardia oceani sp. nov., description and phylogenomic analysis of two novel actinomycetes isolated from the deep Southern Ocean.</title>
        <authorList>
            <person name="Parra J."/>
        </authorList>
    </citation>
    <scope>NUCLEOTIDE SEQUENCE [LARGE SCALE GENOMIC DNA]</scope>
    <source>
        <strain evidence="4 5">KRD-168</strain>
    </source>
</reference>
<protein>
    <recommendedName>
        <fullName evidence="3">DUF8017 domain-containing protein</fullName>
    </recommendedName>
</protein>
<dbReference type="RefSeq" id="WP_218616106.1">
    <property type="nucleotide sequence ID" value="NZ_JADQDK010000001.1"/>
</dbReference>
<organism evidence="4 5">
    <name type="scientific">Pseudonocardia abyssalis</name>
    <dbReference type="NCBI Taxonomy" id="2792008"/>
    <lineage>
        <taxon>Bacteria</taxon>
        <taxon>Bacillati</taxon>
        <taxon>Actinomycetota</taxon>
        <taxon>Actinomycetes</taxon>
        <taxon>Pseudonocardiales</taxon>
        <taxon>Pseudonocardiaceae</taxon>
        <taxon>Pseudonocardia</taxon>
    </lineage>
</organism>